<dbReference type="AlphaFoldDB" id="A0A401YP61"/>
<proteinExistence type="predicted"/>
<dbReference type="InterPro" id="IPR025194">
    <property type="entry name" value="RodZ-like_C"/>
</dbReference>
<comment type="caution">
    <text evidence="4">The sequence shown here is derived from an EMBL/GenBank/DDBJ whole genome shotgun (WGS) entry which is preliminary data.</text>
</comment>
<dbReference type="Pfam" id="PF13413">
    <property type="entry name" value="HTH_25"/>
    <property type="match status" value="1"/>
</dbReference>
<evidence type="ECO:0000256" key="1">
    <source>
        <dbReference type="SAM" id="MobiDB-lite"/>
    </source>
</evidence>
<organism evidence="4 5">
    <name type="scientific">Embleya hyalina</name>
    <dbReference type="NCBI Taxonomy" id="516124"/>
    <lineage>
        <taxon>Bacteria</taxon>
        <taxon>Bacillati</taxon>
        <taxon>Actinomycetota</taxon>
        <taxon>Actinomycetes</taxon>
        <taxon>Kitasatosporales</taxon>
        <taxon>Streptomycetaceae</taxon>
        <taxon>Embleya</taxon>
    </lineage>
</organism>
<accession>A0A401YP61</accession>
<sequence length="264" mass="28076">MSIGRSLAEARVRAGLTVERLSEVTRIRQAIIEGVEHDDFEPCGGDFYARGHIRTLARATGLEPAPLIAEYDHTVGGTSTPRPTEIFDSPRKSIEYRRPNWTLAMGVAVVIVLIFAFVQLAGGRADDDEKETASRVAPTTAAPAAPAPPPPPPSPAAPVSKAPEFPAGVVVTVTAVDGRSWIRAFDSKDRQILETILDKGEAKTFEDPARLQVQVGNSGAARLNVNGRDLGPAGEDGEVVKHTFVPGDPVPQMRTSASATPSSR</sequence>
<feature type="transmembrane region" description="Helical" evidence="2">
    <location>
        <begin position="101"/>
        <end position="122"/>
    </location>
</feature>
<gene>
    <name evidence="4" type="ORF">EHYA_04030</name>
</gene>
<name>A0A401YP61_9ACTN</name>
<dbReference type="Pfam" id="PF13464">
    <property type="entry name" value="RodZ_C"/>
    <property type="match status" value="1"/>
</dbReference>
<feature type="region of interest" description="Disordered" evidence="1">
    <location>
        <begin position="244"/>
        <end position="264"/>
    </location>
</feature>
<protein>
    <submittedName>
        <fullName evidence="4">Membrane protein</fullName>
    </submittedName>
</protein>
<feature type="region of interest" description="Disordered" evidence="1">
    <location>
        <begin position="129"/>
        <end position="160"/>
    </location>
</feature>
<dbReference type="PANTHER" id="PTHR34475">
    <property type="match status" value="1"/>
</dbReference>
<evidence type="ECO:0000259" key="3">
    <source>
        <dbReference type="Pfam" id="PF13464"/>
    </source>
</evidence>
<keyword evidence="2" id="KW-0812">Transmembrane</keyword>
<evidence type="ECO:0000256" key="2">
    <source>
        <dbReference type="SAM" id="Phobius"/>
    </source>
</evidence>
<evidence type="ECO:0000313" key="4">
    <source>
        <dbReference type="EMBL" id="GCD96345.1"/>
    </source>
</evidence>
<dbReference type="InterPro" id="IPR010982">
    <property type="entry name" value="Lambda_DNA-bd_dom_sf"/>
</dbReference>
<dbReference type="OrthoDB" id="5243487at2"/>
<dbReference type="Proteomes" id="UP000286931">
    <property type="component" value="Unassembled WGS sequence"/>
</dbReference>
<feature type="domain" description="Cytoskeleton protein RodZ-like C-terminal" evidence="3">
    <location>
        <begin position="177"/>
        <end position="241"/>
    </location>
</feature>
<keyword evidence="2" id="KW-0472">Membrane</keyword>
<dbReference type="EMBL" id="BIFH01000020">
    <property type="protein sequence ID" value="GCD96345.1"/>
    <property type="molecule type" value="Genomic_DNA"/>
</dbReference>
<feature type="compositionally biased region" description="Pro residues" evidence="1">
    <location>
        <begin position="145"/>
        <end position="156"/>
    </location>
</feature>
<dbReference type="GO" id="GO:0003677">
    <property type="term" value="F:DNA binding"/>
    <property type="evidence" value="ECO:0007669"/>
    <property type="project" value="InterPro"/>
</dbReference>
<dbReference type="InterPro" id="IPR050400">
    <property type="entry name" value="Bact_Cytoskel_RodZ"/>
</dbReference>
<feature type="compositionally biased region" description="Polar residues" evidence="1">
    <location>
        <begin position="253"/>
        <end position="264"/>
    </location>
</feature>
<dbReference type="Gene3D" id="1.10.260.40">
    <property type="entry name" value="lambda repressor-like DNA-binding domains"/>
    <property type="match status" value="1"/>
</dbReference>
<keyword evidence="2" id="KW-1133">Transmembrane helix</keyword>
<keyword evidence="5" id="KW-1185">Reference proteome</keyword>
<reference evidence="4 5" key="1">
    <citation type="submission" date="2018-12" db="EMBL/GenBank/DDBJ databases">
        <title>Draft genome sequence of Embleya hyalina NBRC 13850T.</title>
        <authorList>
            <person name="Komaki H."/>
            <person name="Hosoyama A."/>
            <person name="Kimura A."/>
            <person name="Ichikawa N."/>
            <person name="Tamura T."/>
        </authorList>
    </citation>
    <scope>NUCLEOTIDE SEQUENCE [LARGE SCALE GENOMIC DNA]</scope>
    <source>
        <strain evidence="4 5">NBRC 13850</strain>
    </source>
</reference>
<dbReference type="RefSeq" id="WP_160161472.1">
    <property type="nucleotide sequence ID" value="NZ_BIFH01000020.1"/>
</dbReference>
<evidence type="ECO:0000313" key="5">
    <source>
        <dbReference type="Proteomes" id="UP000286931"/>
    </source>
</evidence>
<dbReference type="PANTHER" id="PTHR34475:SF1">
    <property type="entry name" value="CYTOSKELETON PROTEIN RODZ"/>
    <property type="match status" value="1"/>
</dbReference>